<reference evidence="3" key="1">
    <citation type="journal article" date="2008" name="Genome Biol.">
        <title>The genome sequence of the model ascomycete fungus Podospora anserina.</title>
        <authorList>
            <person name="Espagne E."/>
            <person name="Lespinet O."/>
            <person name="Malagnac F."/>
            <person name="Da Silva C."/>
            <person name="Jaillon O."/>
            <person name="Porcel B.M."/>
            <person name="Couloux A."/>
            <person name="Aury J.-M."/>
            <person name="Segurens B."/>
            <person name="Poulain J."/>
            <person name="Anthouard V."/>
            <person name="Grossetete S."/>
            <person name="Khalili H."/>
            <person name="Coppin E."/>
            <person name="Dequard-Chablat M."/>
            <person name="Picard M."/>
            <person name="Contamine V."/>
            <person name="Arnaise S."/>
            <person name="Bourdais A."/>
            <person name="Berteaux-Lecellier V."/>
            <person name="Gautheret D."/>
            <person name="de Vries R.P."/>
            <person name="Battaglia E."/>
            <person name="Coutinho P.M."/>
            <person name="Danchin E.G.J."/>
            <person name="Henrissat B."/>
            <person name="El Khoury R."/>
            <person name="Sainsard-Chanet A."/>
            <person name="Boivin A."/>
            <person name="Pinan-Lucarre B."/>
            <person name="Sellem C.H."/>
            <person name="Debuchy R."/>
            <person name="Wincker P."/>
            <person name="Weissenbach J."/>
            <person name="Silar P."/>
        </authorList>
    </citation>
    <scope>NUCLEOTIDE SEQUENCE [LARGE SCALE GENOMIC DNA]</scope>
    <source>
        <strain evidence="3">S mat+</strain>
    </source>
</reference>
<feature type="compositionally biased region" description="Basic and acidic residues" evidence="1">
    <location>
        <begin position="356"/>
        <end position="374"/>
    </location>
</feature>
<proteinExistence type="predicted"/>
<feature type="transmembrane region" description="Helical" evidence="2">
    <location>
        <begin position="257"/>
        <end position="283"/>
    </location>
</feature>
<dbReference type="VEuPathDB" id="FungiDB:PODANS_2_9130"/>
<feature type="transmembrane region" description="Helical" evidence="2">
    <location>
        <begin position="199"/>
        <end position="225"/>
    </location>
</feature>
<dbReference type="HOGENOM" id="CLU_539241_0_0_1"/>
<feature type="transmembrane region" description="Helical" evidence="2">
    <location>
        <begin position="289"/>
        <end position="313"/>
    </location>
</feature>
<keyword evidence="2" id="KW-0812">Transmembrane</keyword>
<reference evidence="3" key="2">
    <citation type="submission" date="2008-07" db="EMBL/GenBank/DDBJ databases">
        <authorList>
            <person name="Genoscope - CEA"/>
        </authorList>
    </citation>
    <scope>NUCLEOTIDE SEQUENCE</scope>
    <source>
        <strain evidence="3">S mat+</strain>
    </source>
</reference>
<dbReference type="GeneID" id="6195974"/>
<keyword evidence="2" id="KW-1133">Transmembrane helix</keyword>
<dbReference type="AlphaFoldDB" id="B2B6W6"/>
<name>B2B6W6_PODAN</name>
<dbReference type="EMBL" id="CU640366">
    <property type="protein sequence ID" value="CAP73544.1"/>
    <property type="molecule type" value="Genomic_DNA"/>
</dbReference>
<dbReference type="RefSeq" id="XP_001911716.1">
    <property type="nucleotide sequence ID" value="XM_001911681.1"/>
</dbReference>
<evidence type="ECO:0000256" key="2">
    <source>
        <dbReference type="SAM" id="Phobius"/>
    </source>
</evidence>
<feature type="region of interest" description="Disordered" evidence="1">
    <location>
        <begin position="353"/>
        <end position="374"/>
    </location>
</feature>
<dbReference type="KEGG" id="pan:PODANSg8761"/>
<evidence type="ECO:0000313" key="3">
    <source>
        <dbReference type="EMBL" id="CAP73544.1"/>
    </source>
</evidence>
<organism evidence="3">
    <name type="scientific">Podospora anserina (strain S / ATCC MYA-4624 / DSM 980 / FGSC 10383)</name>
    <name type="common">Pleurage anserina</name>
    <dbReference type="NCBI Taxonomy" id="515849"/>
    <lineage>
        <taxon>Eukaryota</taxon>
        <taxon>Fungi</taxon>
        <taxon>Dikarya</taxon>
        <taxon>Ascomycota</taxon>
        <taxon>Pezizomycotina</taxon>
        <taxon>Sordariomycetes</taxon>
        <taxon>Sordariomycetidae</taxon>
        <taxon>Sordariales</taxon>
        <taxon>Podosporaceae</taxon>
        <taxon>Podospora</taxon>
        <taxon>Podospora anserina</taxon>
    </lineage>
</organism>
<keyword evidence="2" id="KW-0472">Membrane</keyword>
<protein>
    <submittedName>
        <fullName evidence="3">Podospora anserina S mat+ genomic DNA chromosome 2, supercontig 2</fullName>
    </submittedName>
</protein>
<sequence>QIATQLQQIIPPQNQLYRLSSTRIISLKLLKSPCDEITTWRVIQLRSDPPKTRLQKAGKQQIILQQNKCFAFHPESFHQQEQPVRKAQDRFRRLIGVSHNVPPPTLHSDNAYIDHGKAKSVNSPNISLCGFQRKDNDSGININTEKINFSAHNYQAVDCAQLGFSCRRVIPLCGSRGKDYGVDISRDNAGNVNLNTCNYGAGVVCAWGFCCCLSITITLAGALCFRDIDNHFGIGINGFRNLSIDTDDHSSTRASRIIAIAIAAIAAIVTTIIVAVIVAIVAISTTISSISITIASITIVSITTLVILMILIIPMSSHHLRHLKASGSEHAAEQRAGKLVSIDALGHQLSWGAARDGCHGSSEPDRREEGDGGQKGELTVRVNFWYRLKVIDSELQTYLHRCDCSASLNGRGRWFFESPKGRPECAYETGAFVWLIRKDRISERATGRIYLLLRLFSWPLPSVVMPSSDEDEEHRCEGMSSCLGDQLDGVELFLPLIISGVSQEVS</sequence>
<accession>B2B6W6</accession>
<evidence type="ECO:0000256" key="1">
    <source>
        <dbReference type="SAM" id="MobiDB-lite"/>
    </source>
</evidence>
<gene>
    <name evidence="3" type="ORF">PODANS_2_9130</name>
</gene>
<feature type="non-terminal residue" evidence="3">
    <location>
        <position position="1"/>
    </location>
</feature>